<dbReference type="Proteomes" id="UP001589890">
    <property type="component" value="Unassembled WGS sequence"/>
</dbReference>
<gene>
    <name evidence="1" type="ORF">ACFFGN_26680</name>
</gene>
<keyword evidence="2" id="KW-1185">Reference proteome</keyword>
<dbReference type="Gene3D" id="3.40.50.11190">
    <property type="match status" value="1"/>
</dbReference>
<reference evidence="1 2" key="1">
    <citation type="submission" date="2024-09" db="EMBL/GenBank/DDBJ databases">
        <authorList>
            <person name="Sun Q."/>
            <person name="Mori K."/>
        </authorList>
    </citation>
    <scope>NUCLEOTIDE SEQUENCE [LARGE SCALE GENOMIC DNA]</scope>
    <source>
        <strain evidence="1 2">CGMCC 1.15906</strain>
    </source>
</reference>
<protein>
    <submittedName>
        <fullName evidence="1">PseG/SpsG family protein</fullName>
    </submittedName>
</protein>
<dbReference type="SUPFAM" id="SSF53756">
    <property type="entry name" value="UDP-Glycosyltransferase/glycogen phosphorylase"/>
    <property type="match status" value="1"/>
</dbReference>
<evidence type="ECO:0000313" key="2">
    <source>
        <dbReference type="Proteomes" id="UP001589890"/>
    </source>
</evidence>
<dbReference type="Gene3D" id="3.40.50.2000">
    <property type="entry name" value="Glycogen Phosphorylase B"/>
    <property type="match status" value="1"/>
</dbReference>
<accession>A0ABV6QSR3</accession>
<sequence>MNRVKVGVRCDVGPQRGVGHVMRCLALAEELAARGAEVVFVCDSHTVPWADEQLRSRGFQVEPAVFTPAEHVELFRRLAVDAVVFDSYDLGPEPSTAVHRAGWPTLAITDGTYGAAEADIYVDQNLGAEVDGFDLPAGAVRLAGLDYVMLRDEVLRLRPAEPGQRPNREIPKVFAFFGGTDAYSAGPPIVRALAATGVPFDATVVAPRAELVEEIATIALGERQTVTTIGPTSELAKAVVESDLVIGASGTSTWELLCLGGTAGLVCVVDNQVLAYEGAVATKAAAGVGVLSEIQADPEVAAGVLRDLLTDSAERVRLAKAGWQLVDGLGRRRVVDVLLRQLSS</sequence>
<dbReference type="EMBL" id="JBHLTC010000035">
    <property type="protein sequence ID" value="MFC0627688.1"/>
    <property type="molecule type" value="Genomic_DNA"/>
</dbReference>
<dbReference type="RefSeq" id="WP_380052724.1">
    <property type="nucleotide sequence ID" value="NZ_JBHLTC010000035.1"/>
</dbReference>
<name>A0ABV6QSR3_9ACTN</name>
<organism evidence="1 2">
    <name type="scientific">Kribbella deserti</name>
    <dbReference type="NCBI Taxonomy" id="1926257"/>
    <lineage>
        <taxon>Bacteria</taxon>
        <taxon>Bacillati</taxon>
        <taxon>Actinomycetota</taxon>
        <taxon>Actinomycetes</taxon>
        <taxon>Propionibacteriales</taxon>
        <taxon>Kribbellaceae</taxon>
        <taxon>Kribbella</taxon>
    </lineage>
</organism>
<proteinExistence type="predicted"/>
<evidence type="ECO:0000313" key="1">
    <source>
        <dbReference type="EMBL" id="MFC0627688.1"/>
    </source>
</evidence>
<comment type="caution">
    <text evidence="1">The sequence shown here is derived from an EMBL/GenBank/DDBJ whole genome shotgun (WGS) entry which is preliminary data.</text>
</comment>